<dbReference type="OrthoDB" id="10307707at2759"/>
<dbReference type="Proteomes" id="UP000054350">
    <property type="component" value="Unassembled WGS sequence"/>
</dbReference>
<protein>
    <submittedName>
        <fullName evidence="1">Uncharacterized protein</fullName>
    </submittedName>
</protein>
<proteinExistence type="predicted"/>
<name>A0A0L0SF84_ALLM3</name>
<dbReference type="AlphaFoldDB" id="A0A0L0SF84"/>
<sequence>MRKPTILLPVENPYSKLQEVVLLRYGLVQTQFAELVHESTKCVDNAAGQLFVTTATLRIPHGEIVLHAVSSTPVLGKKQARRDAFNGLLREFLEVAYE</sequence>
<dbReference type="EMBL" id="GG745337">
    <property type="protein sequence ID" value="KNE61107.1"/>
    <property type="molecule type" value="Genomic_DNA"/>
</dbReference>
<organism evidence="1 2">
    <name type="scientific">Allomyces macrogynus (strain ATCC 38327)</name>
    <name type="common">Allomyces javanicus var. macrogynus</name>
    <dbReference type="NCBI Taxonomy" id="578462"/>
    <lineage>
        <taxon>Eukaryota</taxon>
        <taxon>Fungi</taxon>
        <taxon>Fungi incertae sedis</taxon>
        <taxon>Blastocladiomycota</taxon>
        <taxon>Blastocladiomycetes</taxon>
        <taxon>Blastocladiales</taxon>
        <taxon>Blastocladiaceae</taxon>
        <taxon>Allomyces</taxon>
    </lineage>
</organism>
<dbReference type="VEuPathDB" id="FungiDB:AMAG_18741"/>
<evidence type="ECO:0000313" key="1">
    <source>
        <dbReference type="EMBL" id="KNE61107.1"/>
    </source>
</evidence>
<keyword evidence="2" id="KW-1185">Reference proteome</keyword>
<accession>A0A0L0SF84</accession>
<evidence type="ECO:0000313" key="2">
    <source>
        <dbReference type="Proteomes" id="UP000054350"/>
    </source>
</evidence>
<reference evidence="1 2" key="1">
    <citation type="submission" date="2009-11" db="EMBL/GenBank/DDBJ databases">
        <title>Annotation of Allomyces macrogynus ATCC 38327.</title>
        <authorList>
            <consortium name="The Broad Institute Genome Sequencing Platform"/>
            <person name="Russ C."/>
            <person name="Cuomo C."/>
            <person name="Burger G."/>
            <person name="Gray M.W."/>
            <person name="Holland P.W.H."/>
            <person name="King N."/>
            <person name="Lang F.B.F."/>
            <person name="Roger A.J."/>
            <person name="Ruiz-Trillo I."/>
            <person name="Young S.K."/>
            <person name="Zeng Q."/>
            <person name="Gargeya S."/>
            <person name="Fitzgerald M."/>
            <person name="Haas B."/>
            <person name="Abouelleil A."/>
            <person name="Alvarado L."/>
            <person name="Arachchi H.M."/>
            <person name="Berlin A."/>
            <person name="Chapman S.B."/>
            <person name="Gearin G."/>
            <person name="Goldberg J."/>
            <person name="Griggs A."/>
            <person name="Gujja S."/>
            <person name="Hansen M."/>
            <person name="Heiman D."/>
            <person name="Howarth C."/>
            <person name="Larimer J."/>
            <person name="Lui A."/>
            <person name="MacDonald P.J.P."/>
            <person name="McCowen C."/>
            <person name="Montmayeur A."/>
            <person name="Murphy C."/>
            <person name="Neiman D."/>
            <person name="Pearson M."/>
            <person name="Priest M."/>
            <person name="Roberts A."/>
            <person name="Saif S."/>
            <person name="Shea T."/>
            <person name="Sisk P."/>
            <person name="Stolte C."/>
            <person name="Sykes S."/>
            <person name="Wortman J."/>
            <person name="Nusbaum C."/>
            <person name="Birren B."/>
        </authorList>
    </citation>
    <scope>NUCLEOTIDE SEQUENCE [LARGE SCALE GENOMIC DNA]</scope>
    <source>
        <strain evidence="1 2">ATCC 38327</strain>
    </source>
</reference>
<gene>
    <name evidence="1" type="ORF">AMAG_18741</name>
</gene>
<reference evidence="2" key="2">
    <citation type="submission" date="2009-11" db="EMBL/GenBank/DDBJ databases">
        <title>The Genome Sequence of Allomyces macrogynus strain ATCC 38327.</title>
        <authorList>
            <consortium name="The Broad Institute Genome Sequencing Platform"/>
            <person name="Russ C."/>
            <person name="Cuomo C."/>
            <person name="Shea T."/>
            <person name="Young S.K."/>
            <person name="Zeng Q."/>
            <person name="Koehrsen M."/>
            <person name="Haas B."/>
            <person name="Borodovsky M."/>
            <person name="Guigo R."/>
            <person name="Alvarado L."/>
            <person name="Berlin A."/>
            <person name="Borenstein D."/>
            <person name="Chen Z."/>
            <person name="Engels R."/>
            <person name="Freedman E."/>
            <person name="Gellesch M."/>
            <person name="Goldberg J."/>
            <person name="Griggs A."/>
            <person name="Gujja S."/>
            <person name="Heiman D."/>
            <person name="Hepburn T."/>
            <person name="Howarth C."/>
            <person name="Jen D."/>
            <person name="Larson L."/>
            <person name="Lewis B."/>
            <person name="Mehta T."/>
            <person name="Park D."/>
            <person name="Pearson M."/>
            <person name="Roberts A."/>
            <person name="Saif S."/>
            <person name="Shenoy N."/>
            <person name="Sisk P."/>
            <person name="Stolte C."/>
            <person name="Sykes S."/>
            <person name="Walk T."/>
            <person name="White J."/>
            <person name="Yandava C."/>
            <person name="Burger G."/>
            <person name="Gray M.W."/>
            <person name="Holland P.W.H."/>
            <person name="King N."/>
            <person name="Lang F.B.F."/>
            <person name="Roger A.J."/>
            <person name="Ruiz-Trillo I."/>
            <person name="Lander E."/>
            <person name="Nusbaum C."/>
        </authorList>
    </citation>
    <scope>NUCLEOTIDE SEQUENCE [LARGE SCALE GENOMIC DNA]</scope>
    <source>
        <strain evidence="2">ATCC 38327</strain>
    </source>
</reference>